<proteinExistence type="predicted"/>
<dbReference type="InterPro" id="IPR057962">
    <property type="entry name" value="SPT23_MGA2_DBD"/>
</dbReference>
<dbReference type="OrthoDB" id="71307at2759"/>
<feature type="compositionally biased region" description="Low complexity" evidence="4">
    <location>
        <begin position="159"/>
        <end position="175"/>
    </location>
</feature>
<evidence type="ECO:0000256" key="2">
    <source>
        <dbReference type="ARBA" id="ARBA00023043"/>
    </source>
</evidence>
<feature type="transmembrane region" description="Helical" evidence="5">
    <location>
        <begin position="1462"/>
        <end position="1479"/>
    </location>
</feature>
<feature type="compositionally biased region" description="Basic and acidic residues" evidence="4">
    <location>
        <begin position="1249"/>
        <end position="1261"/>
    </location>
</feature>
<protein>
    <submittedName>
        <fullName evidence="7">Protein MGA2</fullName>
    </submittedName>
</protein>
<dbReference type="InterPro" id="IPR036770">
    <property type="entry name" value="Ankyrin_rpt-contain_sf"/>
</dbReference>
<evidence type="ECO:0000313" key="7">
    <source>
        <dbReference type="EMBL" id="TDZ23081.1"/>
    </source>
</evidence>
<dbReference type="Pfam" id="PF01833">
    <property type="entry name" value="TIG"/>
    <property type="match status" value="1"/>
</dbReference>
<keyword evidence="1" id="KW-0677">Repeat</keyword>
<dbReference type="SUPFAM" id="SSF48403">
    <property type="entry name" value="Ankyrin repeat"/>
    <property type="match status" value="1"/>
</dbReference>
<dbReference type="PROSITE" id="PS50297">
    <property type="entry name" value="ANK_REP_REGION"/>
    <property type="match status" value="2"/>
</dbReference>
<dbReference type="EMBL" id="AMCV02000007">
    <property type="protein sequence ID" value="TDZ23081.1"/>
    <property type="molecule type" value="Genomic_DNA"/>
</dbReference>
<feature type="region of interest" description="Disordered" evidence="4">
    <location>
        <begin position="150"/>
        <end position="178"/>
    </location>
</feature>
<dbReference type="SMART" id="SM00429">
    <property type="entry name" value="IPT"/>
    <property type="match status" value="1"/>
</dbReference>
<organism evidence="7 8">
    <name type="scientific">Colletotrichum orbiculare (strain 104-T / ATCC 96160 / CBS 514.97 / LARS 414 / MAFF 240422)</name>
    <name type="common">Cucumber anthracnose fungus</name>
    <name type="synonym">Colletotrichum lagenarium</name>
    <dbReference type="NCBI Taxonomy" id="1213857"/>
    <lineage>
        <taxon>Eukaryota</taxon>
        <taxon>Fungi</taxon>
        <taxon>Dikarya</taxon>
        <taxon>Ascomycota</taxon>
        <taxon>Pezizomycotina</taxon>
        <taxon>Sordariomycetes</taxon>
        <taxon>Hypocreomycetidae</taxon>
        <taxon>Glomerellales</taxon>
        <taxon>Glomerellaceae</taxon>
        <taxon>Colletotrichum</taxon>
        <taxon>Colletotrichum orbiculare species complex</taxon>
    </lineage>
</organism>
<keyword evidence="2 3" id="KW-0040">ANK repeat</keyword>
<feature type="region of interest" description="Disordered" evidence="4">
    <location>
        <begin position="634"/>
        <end position="801"/>
    </location>
</feature>
<reference evidence="8" key="2">
    <citation type="journal article" date="2019" name="Mol. Plant Microbe Interact.">
        <title>Genome sequence resources for four phytopathogenic fungi from the Colletotrichum orbiculare species complex.</title>
        <authorList>
            <person name="Gan P."/>
            <person name="Tsushima A."/>
            <person name="Narusaka M."/>
            <person name="Narusaka Y."/>
            <person name="Takano Y."/>
            <person name="Kubo Y."/>
            <person name="Shirasu K."/>
        </authorList>
    </citation>
    <scope>GENOME REANNOTATION</scope>
    <source>
        <strain evidence="8">104-T / ATCC 96160 / CBS 514.97 / LARS 414 / MAFF 240422</strain>
    </source>
</reference>
<evidence type="ECO:0000256" key="3">
    <source>
        <dbReference type="PROSITE-ProRule" id="PRU00023"/>
    </source>
</evidence>
<keyword evidence="5" id="KW-0812">Transmembrane</keyword>
<dbReference type="Proteomes" id="UP000014480">
    <property type="component" value="Unassembled WGS sequence"/>
</dbReference>
<accession>A0A484FZ57</accession>
<feature type="region of interest" description="Disordered" evidence="4">
    <location>
        <begin position="1201"/>
        <end position="1267"/>
    </location>
</feature>
<feature type="compositionally biased region" description="Polar residues" evidence="4">
    <location>
        <begin position="639"/>
        <end position="653"/>
    </location>
</feature>
<name>A0A484FZ57_COLOR</name>
<keyword evidence="8" id="KW-1185">Reference proteome</keyword>
<evidence type="ECO:0000259" key="6">
    <source>
        <dbReference type="SMART" id="SM00429"/>
    </source>
</evidence>
<dbReference type="CDD" id="cd00102">
    <property type="entry name" value="IPT"/>
    <property type="match status" value="1"/>
</dbReference>
<keyword evidence="5" id="KW-1133">Transmembrane helix</keyword>
<evidence type="ECO:0000256" key="4">
    <source>
        <dbReference type="SAM" id="MobiDB-lite"/>
    </source>
</evidence>
<dbReference type="PROSITE" id="PS50088">
    <property type="entry name" value="ANK_REPEAT"/>
    <property type="match status" value="2"/>
</dbReference>
<reference evidence="8" key="1">
    <citation type="journal article" date="2013" name="New Phytol.">
        <title>Comparative genomic and transcriptomic analyses reveal the hemibiotrophic stage shift of Colletotrichum fungi.</title>
        <authorList>
            <person name="Gan P."/>
            <person name="Ikeda K."/>
            <person name="Irieda H."/>
            <person name="Narusaka M."/>
            <person name="O'Connell R.J."/>
            <person name="Narusaka Y."/>
            <person name="Takano Y."/>
            <person name="Kubo Y."/>
            <person name="Shirasu K."/>
        </authorList>
    </citation>
    <scope>NUCLEOTIDE SEQUENCE [LARGE SCALE GENOMIC DNA]</scope>
    <source>
        <strain evidence="8">104-T / ATCC 96160 / CBS 514.97 / LARS 414 / MAFF 240422</strain>
    </source>
</reference>
<feature type="region of interest" description="Disordered" evidence="4">
    <location>
        <begin position="561"/>
        <end position="583"/>
    </location>
</feature>
<dbReference type="Pfam" id="PF12796">
    <property type="entry name" value="Ank_2"/>
    <property type="match status" value="1"/>
</dbReference>
<feature type="compositionally biased region" description="Low complexity" evidence="4">
    <location>
        <begin position="691"/>
        <end position="708"/>
    </location>
</feature>
<sequence>MYPQPATCLLKTEHQATFQPITLTIRTELSPPFPSSSPSPFTSSAVVVVGLRIQLPNIDAGRGMTTAGAAIGASPVPPAPVMSASVDPINEFLDYDDEAYGASTPNLDFSNPDTLRFFDSSHSLHEPKLLQPQATLLAAGTVAAGSPDSLVDSFRDSSSDSASSKRTGSSASGKTALTAGDVMMTDGADVKPDWDGPAAFVGRPEESVFLFSGPHDPTLPDGLELNDDKFMEASFDFESASSSPNAAGAVNMESPEMPTINANLPPSQNAPGPSNTRSAAHGKRNSQYSISQPMNGLKMTNSRECSPMSQNMITSHEASPSAFFNSSPSPSGAPDFSNPAVLNAMTPNGFWPATKMEPHQMAHHMSMQQSFHTPDGLTMPMSQQMSIFTQPTFDFLSRGCRLTIHPTPTKSRVETQIPIKMTLYPLPPGIKRLHLPTHTISKPKLLAKPVHERSPDTLELYTMLVCTSAMQSEENKRKAFQRAAAATHSPMLKARSAGDDDEEENKPQNGGEVRICHGCITRERKRAARKKIKKVEEEEMWNRDENRRVIVFNTQELKDWQTPNGVVSDSTVTGRPEAVAPPGAMQVDAPMRIACYCRHHSEKIGFRVIFTIKDWQDRVVAQEMSHSIMITDDHKTHPLPQQLNAPAAQSSEPNLVPMMNTPMETAPLGSGGTPFRMSHSSSDLQSLHRNAPPAASFPTATPASAPAVAPVPPSAPATAPAPAPIQVPTNKPSVPTPPAAISRSLSRPPSPSSHPGPITKKRKASGSRVPIGMAMTRLETTPPPNHLPGNPVPAAASASTSPYTPNLTHFHTPPENMFGQNGAPSMPQPYATGPPTPNSNDQTMFTTANRSASMDNVAVPMFSAPASAHPSRAPSPSRLPNGVAVANQFNAMTFLPQNVAPARPQPTIHKIIPNEGPKSGGIEVTILGASFYQGLEVLFGDQKATTTTFWGESSLVCLLPPSAVAGPVVVTFKQSQTQAGQPFPAISKQNQMFKYVDDDEEKLIRTALSILGHKLSGQMVDVKELAHRIIGDGESSWGSSGPSANGGGFGGSMFNMSTEFQLLKCLELIDLDDNPRMSRLDLRRSTGQTMLHMGCALGYHRFVAGLLARGANPDLRDKGGFTPMHLAAMNDHESIVRRLMQAGADPTIRSLSGLRPADVARSRKVVDHIRRCERHIRSRSGGSLHSRASSAASLRSLWDPLGVSSESESADDGEESPEYSSGDYEEEEEEEGQWLDMRRRSGGQAFTSRPDRQSLQRREEVEPGLASPTTAIASAVRDQFSAQFQQFQQAMTMHFPNLPQMPALPRMPMLPDYHAYLQQNPLMGRMTSLMPNMSGSRPGSADDETPRQMDGRWWDLSSFRNTNNNSAPPPAYDEIFPQEELDRKQAAALDAAAEAVADARFTTVYQSQTTEITETAEASTSTAPVPSVLKIGRKSAITKEQQQNFLRAHEAKFKGMRSDKNLWFIWIPLLTCILGAMLYSRFPHYFAFAGAMLRSVLKLDQVPDMVRNVQERVVEVL</sequence>
<dbReference type="GO" id="GO:0085020">
    <property type="term" value="P:protein K6-linked ubiquitination"/>
    <property type="evidence" value="ECO:0007669"/>
    <property type="project" value="TreeGrafter"/>
</dbReference>
<feature type="compositionally biased region" description="Polar residues" evidence="4">
    <location>
        <begin position="561"/>
        <end position="573"/>
    </location>
</feature>
<feature type="compositionally biased region" description="Low complexity" evidence="4">
    <location>
        <begin position="787"/>
        <end position="801"/>
    </location>
</feature>
<dbReference type="InterPro" id="IPR013783">
    <property type="entry name" value="Ig-like_fold"/>
</dbReference>
<feature type="domain" description="IPT/TIG" evidence="6">
    <location>
        <begin position="905"/>
        <end position="996"/>
    </location>
</feature>
<dbReference type="SUPFAM" id="SSF81296">
    <property type="entry name" value="E set domains"/>
    <property type="match status" value="1"/>
</dbReference>
<feature type="region of interest" description="Disordered" evidence="4">
    <location>
        <begin position="240"/>
        <end position="298"/>
    </location>
</feature>
<dbReference type="PANTHER" id="PTHR24171:SF8">
    <property type="entry name" value="BRCA1-ASSOCIATED RING DOMAIN PROTEIN 1"/>
    <property type="match status" value="1"/>
</dbReference>
<evidence type="ECO:0000256" key="1">
    <source>
        <dbReference type="ARBA" id="ARBA00022737"/>
    </source>
</evidence>
<dbReference type="STRING" id="1213857.A0A484FZ57"/>
<feature type="compositionally biased region" description="Polar residues" evidence="4">
    <location>
        <begin position="285"/>
        <end position="298"/>
    </location>
</feature>
<dbReference type="SMART" id="SM00248">
    <property type="entry name" value="ANK"/>
    <property type="match status" value="2"/>
</dbReference>
<dbReference type="GO" id="GO:0004842">
    <property type="term" value="F:ubiquitin-protein transferase activity"/>
    <property type="evidence" value="ECO:0007669"/>
    <property type="project" value="TreeGrafter"/>
</dbReference>
<feature type="compositionally biased region" description="Acidic residues" evidence="4">
    <location>
        <begin position="1208"/>
        <end position="1233"/>
    </location>
</feature>
<dbReference type="InterPro" id="IPR002110">
    <property type="entry name" value="Ankyrin_rpt"/>
</dbReference>
<feature type="compositionally biased region" description="Polar residues" evidence="4">
    <location>
        <begin position="678"/>
        <end position="688"/>
    </location>
</feature>
<dbReference type="InterPro" id="IPR014756">
    <property type="entry name" value="Ig_E-set"/>
</dbReference>
<dbReference type="PANTHER" id="PTHR24171">
    <property type="entry name" value="ANKYRIN REPEAT DOMAIN-CONTAINING PROTEIN 39-RELATED"/>
    <property type="match status" value="1"/>
</dbReference>
<keyword evidence="5" id="KW-0472">Membrane</keyword>
<feature type="repeat" description="ANK" evidence="3">
    <location>
        <begin position="1086"/>
        <end position="1118"/>
    </location>
</feature>
<dbReference type="Gene3D" id="2.60.40.10">
    <property type="entry name" value="Immunoglobulins"/>
    <property type="match status" value="1"/>
</dbReference>
<feature type="compositionally biased region" description="Pro residues" evidence="4">
    <location>
        <begin position="709"/>
        <end position="725"/>
    </location>
</feature>
<feature type="region of interest" description="Disordered" evidence="4">
    <location>
        <begin position="483"/>
        <end position="511"/>
    </location>
</feature>
<evidence type="ECO:0000313" key="8">
    <source>
        <dbReference type="Proteomes" id="UP000014480"/>
    </source>
</evidence>
<gene>
    <name evidence="7" type="primary">MGA2</name>
    <name evidence="7" type="ORF">Cob_v003958</name>
</gene>
<dbReference type="Pfam" id="PF25603">
    <property type="entry name" value="SPT23_MGA2_DBD"/>
    <property type="match status" value="1"/>
</dbReference>
<dbReference type="InterPro" id="IPR002909">
    <property type="entry name" value="IPT_dom"/>
</dbReference>
<feature type="compositionally biased region" description="Polar residues" evidence="4">
    <location>
        <begin position="260"/>
        <end position="278"/>
    </location>
</feature>
<comment type="caution">
    <text evidence="7">The sequence shown here is derived from an EMBL/GenBank/DDBJ whole genome shotgun (WGS) entry which is preliminary data.</text>
</comment>
<evidence type="ECO:0000256" key="5">
    <source>
        <dbReference type="SAM" id="Phobius"/>
    </source>
</evidence>
<feature type="repeat" description="ANK" evidence="3">
    <location>
        <begin position="1119"/>
        <end position="1151"/>
    </location>
</feature>
<dbReference type="Gene3D" id="1.25.40.20">
    <property type="entry name" value="Ankyrin repeat-containing domain"/>
    <property type="match status" value="1"/>
</dbReference>